<evidence type="ECO:0000313" key="2">
    <source>
        <dbReference type="EMBL" id="TCL38055.1"/>
    </source>
</evidence>
<dbReference type="InterPro" id="IPR052200">
    <property type="entry name" value="Protoporphyrinogen_IX_DH"/>
</dbReference>
<dbReference type="InterPro" id="IPR026816">
    <property type="entry name" value="Flavodoxin_dom"/>
</dbReference>
<feature type="domain" description="Flavodoxin" evidence="1">
    <location>
        <begin position="4"/>
        <end position="133"/>
    </location>
</feature>
<comment type="caution">
    <text evidence="2">The sequence shown here is derived from an EMBL/GenBank/DDBJ whole genome shotgun (WGS) entry which is preliminary data.</text>
</comment>
<dbReference type="GO" id="GO:0070819">
    <property type="term" value="F:menaquinone-dependent protoporphyrinogen oxidase activity"/>
    <property type="evidence" value="ECO:0007669"/>
    <property type="project" value="TreeGrafter"/>
</dbReference>
<evidence type="ECO:0000259" key="1">
    <source>
        <dbReference type="Pfam" id="PF12724"/>
    </source>
</evidence>
<accession>A0A4R1Q8L2</accession>
<dbReference type="PANTHER" id="PTHR38030:SF2">
    <property type="entry name" value="PROTOPORPHYRINOGEN IX DEHYDROGENASE [QUINONE]"/>
    <property type="match status" value="1"/>
</dbReference>
<proteinExistence type="predicted"/>
<sequence>MKTLVIYKSNTGFVKKYAEWISQDLSADMIEVSMANPAMLCSYDTIIYGGSLHAVGIIGLNFLKENLAKLKDKKVIVFAAGATPYREETIKEVRDKNFTPQEQEQIKFFYLRGGFDFSKLKLLDKLLMTILWVKLKMKKQHELTSDEKGMLAAYHNPADFTKKEYIKPLVDWANSC</sequence>
<dbReference type="RefSeq" id="WP_132077451.1">
    <property type="nucleotide sequence ID" value="NZ_SLUI01000004.1"/>
</dbReference>
<dbReference type="Gene3D" id="3.40.50.360">
    <property type="match status" value="1"/>
</dbReference>
<gene>
    <name evidence="2" type="ORF">EV210_10421</name>
</gene>
<dbReference type="PANTHER" id="PTHR38030">
    <property type="entry name" value="PROTOPORPHYRINOGEN IX DEHYDROGENASE [MENAQUINONE]"/>
    <property type="match status" value="1"/>
</dbReference>
<dbReference type="OrthoDB" id="2146857at2"/>
<keyword evidence="3" id="KW-1185">Reference proteome</keyword>
<dbReference type="InterPro" id="IPR029039">
    <property type="entry name" value="Flavoprotein-like_sf"/>
</dbReference>
<name>A0A4R1Q8L2_9FIRM</name>
<dbReference type="Proteomes" id="UP000295063">
    <property type="component" value="Unassembled WGS sequence"/>
</dbReference>
<reference evidence="2 3" key="1">
    <citation type="submission" date="2019-03" db="EMBL/GenBank/DDBJ databases">
        <title>Genomic Encyclopedia of Type Strains, Phase IV (KMG-IV): sequencing the most valuable type-strain genomes for metagenomic binning, comparative biology and taxonomic classification.</title>
        <authorList>
            <person name="Goeker M."/>
        </authorList>
    </citation>
    <scope>NUCLEOTIDE SEQUENCE [LARGE SCALE GENOMIC DNA]</scope>
    <source>
        <strain evidence="2 3">DSM 15969</strain>
    </source>
</reference>
<dbReference type="Pfam" id="PF12724">
    <property type="entry name" value="Flavodoxin_5"/>
    <property type="match status" value="1"/>
</dbReference>
<evidence type="ECO:0000313" key="3">
    <source>
        <dbReference type="Proteomes" id="UP000295063"/>
    </source>
</evidence>
<dbReference type="EMBL" id="SLUI01000004">
    <property type="protein sequence ID" value="TCL38055.1"/>
    <property type="molecule type" value="Genomic_DNA"/>
</dbReference>
<organism evidence="2 3">
    <name type="scientific">Anaerospora hongkongensis</name>
    <dbReference type="NCBI Taxonomy" id="244830"/>
    <lineage>
        <taxon>Bacteria</taxon>
        <taxon>Bacillati</taxon>
        <taxon>Bacillota</taxon>
        <taxon>Negativicutes</taxon>
        <taxon>Selenomonadales</taxon>
        <taxon>Sporomusaceae</taxon>
        <taxon>Anaerospora</taxon>
    </lineage>
</organism>
<dbReference type="AlphaFoldDB" id="A0A4R1Q8L2"/>
<dbReference type="GO" id="GO:0006783">
    <property type="term" value="P:heme biosynthetic process"/>
    <property type="evidence" value="ECO:0007669"/>
    <property type="project" value="TreeGrafter"/>
</dbReference>
<dbReference type="SUPFAM" id="SSF52218">
    <property type="entry name" value="Flavoproteins"/>
    <property type="match status" value="1"/>
</dbReference>
<dbReference type="GO" id="GO:0010181">
    <property type="term" value="F:FMN binding"/>
    <property type="evidence" value="ECO:0007669"/>
    <property type="project" value="TreeGrafter"/>
</dbReference>
<protein>
    <submittedName>
        <fullName evidence="2">Menaquinone-dependent protoporphyrinogen IX oxidase</fullName>
    </submittedName>
</protein>